<keyword evidence="2" id="KW-0732">Signal</keyword>
<evidence type="ECO:0000256" key="1">
    <source>
        <dbReference type="SAM" id="MobiDB-lite"/>
    </source>
</evidence>
<feature type="compositionally biased region" description="Basic residues" evidence="1">
    <location>
        <begin position="30"/>
        <end position="50"/>
    </location>
</feature>
<feature type="chain" id="PRO_5040859921" evidence="2">
    <location>
        <begin position="19"/>
        <end position="67"/>
    </location>
</feature>
<evidence type="ECO:0000256" key="2">
    <source>
        <dbReference type="SAM" id="SignalP"/>
    </source>
</evidence>
<organism evidence="3 4">
    <name type="scientific">Triparma laevis f. longispina</name>
    <dbReference type="NCBI Taxonomy" id="1714387"/>
    <lineage>
        <taxon>Eukaryota</taxon>
        <taxon>Sar</taxon>
        <taxon>Stramenopiles</taxon>
        <taxon>Ochrophyta</taxon>
        <taxon>Bolidophyceae</taxon>
        <taxon>Parmales</taxon>
        <taxon>Triparmaceae</taxon>
        <taxon>Triparma</taxon>
    </lineage>
</organism>
<proteinExistence type="predicted"/>
<feature type="signal peptide" evidence="2">
    <location>
        <begin position="1"/>
        <end position="18"/>
    </location>
</feature>
<dbReference type="Proteomes" id="UP001165122">
    <property type="component" value="Unassembled WGS sequence"/>
</dbReference>
<evidence type="ECO:0000313" key="3">
    <source>
        <dbReference type="EMBL" id="GMH60119.1"/>
    </source>
</evidence>
<dbReference type="EMBL" id="BRXW01000495">
    <property type="protein sequence ID" value="GMH60119.1"/>
    <property type="molecule type" value="Genomic_DNA"/>
</dbReference>
<evidence type="ECO:0000313" key="4">
    <source>
        <dbReference type="Proteomes" id="UP001165122"/>
    </source>
</evidence>
<comment type="caution">
    <text evidence="3">The sequence shown here is derived from an EMBL/GenBank/DDBJ whole genome shotgun (WGS) entry which is preliminary data.</text>
</comment>
<sequence>MILSKLLLILFLVLIVAATVIEADVTSRALGRKGSKKGTKHAKGLKHLQSLKKGGEHSAKSGKGKGC</sequence>
<gene>
    <name evidence="3" type="ORF">TrLO_g12424</name>
</gene>
<feature type="region of interest" description="Disordered" evidence="1">
    <location>
        <begin position="30"/>
        <end position="67"/>
    </location>
</feature>
<protein>
    <submittedName>
        <fullName evidence="3">Uncharacterized protein</fullName>
    </submittedName>
</protein>
<reference evidence="4" key="1">
    <citation type="journal article" date="2023" name="Commun. Biol.">
        <title>Genome analysis of Parmales, the sister group of diatoms, reveals the evolutionary specialization of diatoms from phago-mixotrophs to photoautotrophs.</title>
        <authorList>
            <person name="Ban H."/>
            <person name="Sato S."/>
            <person name="Yoshikawa S."/>
            <person name="Yamada K."/>
            <person name="Nakamura Y."/>
            <person name="Ichinomiya M."/>
            <person name="Sato N."/>
            <person name="Blanc-Mathieu R."/>
            <person name="Endo H."/>
            <person name="Kuwata A."/>
            <person name="Ogata H."/>
        </authorList>
    </citation>
    <scope>NUCLEOTIDE SEQUENCE [LARGE SCALE GENOMIC DNA]</scope>
    <source>
        <strain evidence="4">NIES 3700</strain>
    </source>
</reference>
<keyword evidence="4" id="KW-1185">Reference proteome</keyword>
<accession>A0A9W6ZT20</accession>
<name>A0A9W6ZT20_9STRA</name>
<dbReference type="AlphaFoldDB" id="A0A9W6ZT20"/>